<dbReference type="HOGENOM" id="CLU_2616398_0_0_0"/>
<sequence>MAVRKTEEILKRQAEYIMDGRVKLSPKEYVKARNNCFSNGRLRVIQEKCKNRQLYFTSEGGRYFFYFTDVLLNLKDGL</sequence>
<dbReference type="Proteomes" id="UP000001029">
    <property type="component" value="Chromosome"/>
</dbReference>
<dbReference type="EMBL" id="CP001055">
    <property type="protein sequence ID" value="ACC98013.1"/>
    <property type="molecule type" value="Genomic_DNA"/>
</dbReference>
<reference evidence="1 2" key="1">
    <citation type="journal article" date="2009" name="Appl. Environ. Microbiol.">
        <title>Genomic analysis of 'Elusimicrobium minutum,' the first cultivated representative of the phylum 'Elusimicrobia' (formerly termite group 1).</title>
        <authorList>
            <person name="Herlemann D.P.R."/>
            <person name="Geissinger O."/>
            <person name="Ikeda-Ohtsubo W."/>
            <person name="Kunin V."/>
            <person name="Sun H."/>
            <person name="Lapidus A."/>
            <person name="Hugenholtz P."/>
            <person name="Brune A."/>
        </authorList>
    </citation>
    <scope>NUCLEOTIDE SEQUENCE [LARGE SCALE GENOMIC DNA]</scope>
    <source>
        <strain evidence="1 2">Pei191</strain>
    </source>
</reference>
<evidence type="ECO:0000313" key="1">
    <source>
        <dbReference type="EMBL" id="ACC98013.1"/>
    </source>
</evidence>
<keyword evidence="2" id="KW-1185">Reference proteome</keyword>
<accession>B2KBJ1</accession>
<gene>
    <name evidence="1" type="ordered locus">Emin_0456</name>
</gene>
<dbReference type="KEGG" id="emi:Emin_0456"/>
<evidence type="ECO:0000313" key="2">
    <source>
        <dbReference type="Proteomes" id="UP000001029"/>
    </source>
</evidence>
<name>B2KBJ1_ELUMP</name>
<protein>
    <submittedName>
        <fullName evidence="1">Uncharacterized protein</fullName>
    </submittedName>
</protein>
<dbReference type="RefSeq" id="WP_012414628.1">
    <property type="nucleotide sequence ID" value="NC_010644.1"/>
</dbReference>
<organism evidence="1 2">
    <name type="scientific">Elusimicrobium minutum (strain Pei191)</name>
    <dbReference type="NCBI Taxonomy" id="445932"/>
    <lineage>
        <taxon>Bacteria</taxon>
        <taxon>Pseudomonadati</taxon>
        <taxon>Elusimicrobiota</taxon>
        <taxon>Elusimicrobia</taxon>
        <taxon>Elusimicrobiales</taxon>
        <taxon>Elusimicrobiaceae</taxon>
        <taxon>Elusimicrobium</taxon>
    </lineage>
</organism>
<dbReference type="AlphaFoldDB" id="B2KBJ1"/>
<proteinExistence type="predicted"/>